<keyword evidence="3" id="KW-0645">Protease</keyword>
<dbReference type="EMBL" id="UYWY01024820">
    <property type="protein sequence ID" value="VDM49135.1"/>
    <property type="molecule type" value="Genomic_DNA"/>
</dbReference>
<dbReference type="AlphaFoldDB" id="A0A183VAP4"/>
<dbReference type="Gene3D" id="3.40.630.10">
    <property type="entry name" value="Zn peptidases"/>
    <property type="match status" value="1"/>
</dbReference>
<feature type="domain" description="Cytosol aminopeptidase" evidence="5">
    <location>
        <begin position="199"/>
        <end position="511"/>
    </location>
</feature>
<reference evidence="6 7" key="2">
    <citation type="submission" date="2018-11" db="EMBL/GenBank/DDBJ databases">
        <authorList>
            <consortium name="Pathogen Informatics"/>
        </authorList>
    </citation>
    <scope>NUCLEOTIDE SEQUENCE [LARGE SCALE GENOMIC DNA]</scope>
</reference>
<evidence type="ECO:0000313" key="8">
    <source>
        <dbReference type="WBParaSite" id="TCNE_0001781501-mRNA-1"/>
    </source>
</evidence>
<gene>
    <name evidence="6" type="ORF">TCNE_LOCUS17814</name>
</gene>
<evidence type="ECO:0000256" key="1">
    <source>
        <dbReference type="ARBA" id="ARBA00009528"/>
    </source>
</evidence>
<evidence type="ECO:0000256" key="4">
    <source>
        <dbReference type="ARBA" id="ARBA00022801"/>
    </source>
</evidence>
<dbReference type="Proteomes" id="UP000050794">
    <property type="component" value="Unassembled WGS sequence"/>
</dbReference>
<keyword evidence="7" id="KW-1185">Reference proteome</keyword>
<sequence>MVENKAESDKNLNCEPEFFLRFLSAPLRLASSLSEPAFDGVIVISHCAKQLSEYVTLQPLSASVSAYLELNNGAKNAASLISVDKSIVPSGRLIYSGTGPVTRDQDDVRRFSTAARNAMKLALSAGLKSPVLATVPHRRYPQAELVATLGAFHELHIPLNIREETDKKTKVSAVGLLPFSHDPKKFLSICEAIEAAFTVCRDVGDSDPQRMTPSRVADYIESAFKEGCVNVHLTSDPQEIAREYPLMAAVNRAAMQVEGHRPRLIALEYVPDGPIEETVMLVGKGVTIDTGGADLKTGGAMFGMSRDKYGSAVVAGFFKALEALRPKGIKAVGYMCMVRNSIGADSYTCDEIIKARSGKRIHIYCTDAEGRITMLDPLTKMREMAVNEKNPHLFTLATLTGHAFLSKGYYASVIDNGPAHEVRFAETIQKYGDEYGQPTEISRLHPEDYAFHEAESECADLRQGNTKPSVQTIRGHQGPAAFLIRASRLDEHGTDSTLPIKFSHIDIGSAMGDYPHVTYPNPLVALLSTLVSGRLFIVQITQIKIGTR</sequence>
<accession>A0A183VAP4</accession>
<dbReference type="InterPro" id="IPR011356">
    <property type="entry name" value="Leucine_aapep/pepB"/>
</dbReference>
<evidence type="ECO:0000313" key="7">
    <source>
        <dbReference type="Proteomes" id="UP000050794"/>
    </source>
</evidence>
<evidence type="ECO:0000256" key="2">
    <source>
        <dbReference type="ARBA" id="ARBA00022438"/>
    </source>
</evidence>
<dbReference type="GO" id="GO:0006508">
    <property type="term" value="P:proteolysis"/>
    <property type="evidence" value="ECO:0007669"/>
    <property type="project" value="UniProtKB-KW"/>
</dbReference>
<evidence type="ECO:0000313" key="6">
    <source>
        <dbReference type="EMBL" id="VDM49135.1"/>
    </source>
</evidence>
<name>A0A183VAP4_TOXCA</name>
<organism evidence="7 8">
    <name type="scientific">Toxocara canis</name>
    <name type="common">Canine roundworm</name>
    <dbReference type="NCBI Taxonomy" id="6265"/>
    <lineage>
        <taxon>Eukaryota</taxon>
        <taxon>Metazoa</taxon>
        <taxon>Ecdysozoa</taxon>
        <taxon>Nematoda</taxon>
        <taxon>Chromadorea</taxon>
        <taxon>Rhabditida</taxon>
        <taxon>Spirurina</taxon>
        <taxon>Ascaridomorpha</taxon>
        <taxon>Ascaridoidea</taxon>
        <taxon>Toxocaridae</taxon>
        <taxon>Toxocara</taxon>
    </lineage>
</organism>
<dbReference type="Pfam" id="PF00883">
    <property type="entry name" value="Peptidase_M17"/>
    <property type="match status" value="1"/>
</dbReference>
<dbReference type="GO" id="GO:0030145">
    <property type="term" value="F:manganese ion binding"/>
    <property type="evidence" value="ECO:0007669"/>
    <property type="project" value="InterPro"/>
</dbReference>
<dbReference type="GO" id="GO:0070006">
    <property type="term" value="F:metalloaminopeptidase activity"/>
    <property type="evidence" value="ECO:0007669"/>
    <property type="project" value="InterPro"/>
</dbReference>
<dbReference type="SUPFAM" id="SSF53187">
    <property type="entry name" value="Zn-dependent exopeptidases"/>
    <property type="match status" value="1"/>
</dbReference>
<reference evidence="8" key="1">
    <citation type="submission" date="2016-06" db="UniProtKB">
        <authorList>
            <consortium name="WormBaseParasite"/>
        </authorList>
    </citation>
    <scope>IDENTIFICATION</scope>
</reference>
<evidence type="ECO:0000256" key="3">
    <source>
        <dbReference type="ARBA" id="ARBA00022670"/>
    </source>
</evidence>
<proteinExistence type="inferred from homology"/>
<dbReference type="WBParaSite" id="TCNE_0001781501-mRNA-1">
    <property type="protein sequence ID" value="TCNE_0001781501-mRNA-1"/>
    <property type="gene ID" value="TCNE_0001781501"/>
</dbReference>
<dbReference type="PANTHER" id="PTHR11963:SF48">
    <property type="entry name" value="DIPEPTIDASE B, ISOFORM A"/>
    <property type="match status" value="1"/>
</dbReference>
<dbReference type="GO" id="GO:0005737">
    <property type="term" value="C:cytoplasm"/>
    <property type="evidence" value="ECO:0007669"/>
    <property type="project" value="InterPro"/>
</dbReference>
<keyword evidence="2" id="KW-0031">Aminopeptidase</keyword>
<dbReference type="InterPro" id="IPR000819">
    <property type="entry name" value="Peptidase_M17_C"/>
</dbReference>
<keyword evidence="4" id="KW-0378">Hydrolase</keyword>
<evidence type="ECO:0000259" key="5">
    <source>
        <dbReference type="Pfam" id="PF00883"/>
    </source>
</evidence>
<comment type="similarity">
    <text evidence="1">Belongs to the peptidase M17 family.</text>
</comment>
<dbReference type="PRINTS" id="PR00481">
    <property type="entry name" value="LAMNOPPTDASE"/>
</dbReference>
<protein>
    <submittedName>
        <fullName evidence="8">CYTOSOL_AP domain-containing protein</fullName>
    </submittedName>
</protein>
<dbReference type="PANTHER" id="PTHR11963">
    <property type="entry name" value="LEUCINE AMINOPEPTIDASE-RELATED"/>
    <property type="match status" value="1"/>
</dbReference>